<gene>
    <name evidence="2" type="ORF">H8700_00970</name>
</gene>
<dbReference type="InterPro" id="IPR020144">
    <property type="entry name" value="SpoVAB"/>
</dbReference>
<feature type="transmembrane region" description="Helical" evidence="1">
    <location>
        <begin position="73"/>
        <end position="97"/>
    </location>
</feature>
<dbReference type="Pfam" id="PF13782">
    <property type="entry name" value="SpoVAB"/>
    <property type="match status" value="1"/>
</dbReference>
<name>A0ABR7MR78_9FIRM</name>
<feature type="transmembrane region" description="Helical" evidence="1">
    <location>
        <begin position="46"/>
        <end position="67"/>
    </location>
</feature>
<keyword evidence="3" id="KW-1185">Reference proteome</keyword>
<accession>A0ABR7MR78</accession>
<keyword evidence="1" id="KW-0812">Transmembrane</keyword>
<sequence length="140" mass="14697">MEWFANICVAVVGFAGGVGVAGGVFAFISILGILPRLAGRMGLAKYLYSLENMIAYGGIAGTIVSVFQLPLPIGYIGGMVIGFFSGIFTGALIMALAETLKVIPILCHRLKLVHGLPILIFSLALGKALGSFYQLIFTGK</sequence>
<evidence type="ECO:0000256" key="1">
    <source>
        <dbReference type="SAM" id="Phobius"/>
    </source>
</evidence>
<keyword evidence="1" id="KW-1133">Transmembrane helix</keyword>
<proteinExistence type="predicted"/>
<keyword evidence="1" id="KW-0472">Membrane</keyword>
<dbReference type="EMBL" id="JACRSW010000001">
    <property type="protein sequence ID" value="MBC8556296.1"/>
    <property type="molecule type" value="Genomic_DNA"/>
</dbReference>
<evidence type="ECO:0000313" key="2">
    <source>
        <dbReference type="EMBL" id="MBC8556296.1"/>
    </source>
</evidence>
<dbReference type="Proteomes" id="UP000637513">
    <property type="component" value="Unassembled WGS sequence"/>
</dbReference>
<feature type="transmembrane region" description="Helical" evidence="1">
    <location>
        <begin position="118"/>
        <end position="137"/>
    </location>
</feature>
<evidence type="ECO:0000313" key="3">
    <source>
        <dbReference type="Proteomes" id="UP000637513"/>
    </source>
</evidence>
<protein>
    <submittedName>
        <fullName evidence="2">Stage V sporulation protein AB</fullName>
    </submittedName>
</protein>
<comment type="caution">
    <text evidence="2">The sequence shown here is derived from an EMBL/GenBank/DDBJ whole genome shotgun (WGS) entry which is preliminary data.</text>
</comment>
<reference evidence="2 3" key="1">
    <citation type="submission" date="2020-08" db="EMBL/GenBank/DDBJ databases">
        <title>Genome public.</title>
        <authorList>
            <person name="Liu C."/>
            <person name="Sun Q."/>
        </authorList>
    </citation>
    <scope>NUCLEOTIDE SEQUENCE [LARGE SCALE GENOMIC DNA]</scope>
    <source>
        <strain evidence="2 3">BX3</strain>
    </source>
</reference>
<dbReference type="RefSeq" id="WP_249302333.1">
    <property type="nucleotide sequence ID" value="NZ_JACRSW010000001.1"/>
</dbReference>
<feature type="transmembrane region" description="Helical" evidence="1">
    <location>
        <begin position="12"/>
        <end position="34"/>
    </location>
</feature>
<organism evidence="2 3">
    <name type="scientific">Jutongia hominis</name>
    <dbReference type="NCBI Taxonomy" id="2763664"/>
    <lineage>
        <taxon>Bacteria</taxon>
        <taxon>Bacillati</taxon>
        <taxon>Bacillota</taxon>
        <taxon>Clostridia</taxon>
        <taxon>Lachnospirales</taxon>
        <taxon>Lachnospiraceae</taxon>
        <taxon>Jutongia</taxon>
    </lineage>
</organism>